<gene>
    <name evidence="2" type="ORF">C9E81_21690</name>
</gene>
<sequence length="497" mass="52494">MNGMEIVAEPDWSAGEAAAVHGLQDWLAEDPGGVVLGFDSDGIRFSAARGCGWPGGNALDADSVFRWASVTKHVFVACLLDSAALALDLPLGKVLPELAPAPGGVTIAQALAMQGGLPDTRESLTLLGLGPHDRSEAGALFDWSAGLERLNAEPGTEVAYSNGGYRLTEVALTRHGVSFADWVAGQARRLGTGMRVSEYWGDPVPGLVPGHLPNAGGWSQGFQGMHLSAAGSLSGSARDLALWLADLIPRRHFTRMARALPLASGEATGYGLGLRLNRIGAASVPGHGGAQPGYRAAFLACPDTRAGVVVLSNRDDADAGGLADRVWVGLMGLRPDRQPAGEWAPPGLYVAPQGNLWAEIRPGSIVVRDAEEPLFAGPDGIVVSAAAQSHFRLRFEDGGISGTMFHRPVRLLPARDAPPDPDLDGVWTRDGAYFRISGGMLHWGSGPRVEKTPLQPLGDGRWLFPASGRRICLRKIATDRMELSLSRSRGIEYVRAG</sequence>
<accession>A0A3M0LZ18</accession>
<organism evidence="2 3">
    <name type="scientific">Paracoccus alkanivorans</name>
    <dbReference type="NCBI Taxonomy" id="2116655"/>
    <lineage>
        <taxon>Bacteria</taxon>
        <taxon>Pseudomonadati</taxon>
        <taxon>Pseudomonadota</taxon>
        <taxon>Alphaproteobacteria</taxon>
        <taxon>Rhodobacterales</taxon>
        <taxon>Paracoccaceae</taxon>
        <taxon>Paracoccus</taxon>
    </lineage>
</organism>
<dbReference type="PANTHER" id="PTHR46825:SF9">
    <property type="entry name" value="BETA-LACTAMASE-RELATED DOMAIN-CONTAINING PROTEIN"/>
    <property type="match status" value="1"/>
</dbReference>
<reference evidence="2 3" key="1">
    <citation type="submission" date="2018-07" db="EMBL/GenBank/DDBJ databases">
        <authorList>
            <person name="Zhang Y."/>
            <person name="Wang L."/>
            <person name="Ma S."/>
        </authorList>
    </citation>
    <scope>NUCLEOTIDE SEQUENCE [LARGE SCALE GENOMIC DNA]</scope>
    <source>
        <strain evidence="2 3">4-2</strain>
    </source>
</reference>
<evidence type="ECO:0000313" key="3">
    <source>
        <dbReference type="Proteomes" id="UP000273516"/>
    </source>
</evidence>
<dbReference type="EMBL" id="QOKZ01000017">
    <property type="protein sequence ID" value="RMC30471.1"/>
    <property type="molecule type" value="Genomic_DNA"/>
</dbReference>
<dbReference type="PANTHER" id="PTHR46825">
    <property type="entry name" value="D-ALANYL-D-ALANINE-CARBOXYPEPTIDASE/ENDOPEPTIDASE AMPH"/>
    <property type="match status" value="1"/>
</dbReference>
<dbReference type="GO" id="GO:0016787">
    <property type="term" value="F:hydrolase activity"/>
    <property type="evidence" value="ECO:0007669"/>
    <property type="project" value="UniProtKB-KW"/>
</dbReference>
<name>A0A3M0LZ18_9RHOB</name>
<keyword evidence="2" id="KW-0378">Hydrolase</keyword>
<dbReference type="InterPro" id="IPR012338">
    <property type="entry name" value="Beta-lactam/transpept-like"/>
</dbReference>
<dbReference type="Pfam" id="PF00144">
    <property type="entry name" value="Beta-lactamase"/>
    <property type="match status" value="1"/>
</dbReference>
<keyword evidence="3" id="KW-1185">Reference proteome</keyword>
<dbReference type="RefSeq" id="WP_122114453.1">
    <property type="nucleotide sequence ID" value="NZ_QOKZ01000017.1"/>
</dbReference>
<dbReference type="SUPFAM" id="SSF56601">
    <property type="entry name" value="beta-lactamase/transpeptidase-like"/>
    <property type="match status" value="1"/>
</dbReference>
<evidence type="ECO:0000313" key="2">
    <source>
        <dbReference type="EMBL" id="RMC30471.1"/>
    </source>
</evidence>
<dbReference type="OrthoDB" id="119951at2"/>
<proteinExistence type="predicted"/>
<dbReference type="InterPro" id="IPR001466">
    <property type="entry name" value="Beta-lactam-related"/>
</dbReference>
<dbReference type="Gene3D" id="3.40.710.10">
    <property type="entry name" value="DD-peptidase/beta-lactamase superfamily"/>
    <property type="match status" value="1"/>
</dbReference>
<dbReference type="AlphaFoldDB" id="A0A3M0LZ18"/>
<comment type="caution">
    <text evidence="2">The sequence shown here is derived from an EMBL/GenBank/DDBJ whole genome shotgun (WGS) entry which is preliminary data.</text>
</comment>
<evidence type="ECO:0000259" key="1">
    <source>
        <dbReference type="Pfam" id="PF00144"/>
    </source>
</evidence>
<feature type="domain" description="Beta-lactamase-related" evidence="1">
    <location>
        <begin position="54"/>
        <end position="322"/>
    </location>
</feature>
<dbReference type="InterPro" id="IPR050491">
    <property type="entry name" value="AmpC-like"/>
</dbReference>
<dbReference type="Proteomes" id="UP000273516">
    <property type="component" value="Unassembled WGS sequence"/>
</dbReference>
<protein>
    <submittedName>
        <fullName evidence="2">Class A beta-lactamase-related serine hydrolase</fullName>
    </submittedName>
</protein>